<feature type="compositionally biased region" description="Basic and acidic residues" evidence="1">
    <location>
        <begin position="685"/>
        <end position="694"/>
    </location>
</feature>
<dbReference type="AlphaFoldDB" id="A0A3S2XTI9"/>
<dbReference type="RefSeq" id="WP_127682918.1">
    <property type="nucleotide sequence ID" value="NZ_SACM01000002.1"/>
</dbReference>
<dbReference type="PROSITE" id="PS51257">
    <property type="entry name" value="PROKAR_LIPOPROTEIN"/>
    <property type="match status" value="1"/>
</dbReference>
<gene>
    <name evidence="5" type="ORF">EOD73_10430</name>
</gene>
<dbReference type="Proteomes" id="UP000288587">
    <property type="component" value="Unassembled WGS sequence"/>
</dbReference>
<dbReference type="InterPro" id="IPR002931">
    <property type="entry name" value="Transglutaminase-like"/>
</dbReference>
<dbReference type="SUPFAM" id="SSF54001">
    <property type="entry name" value="Cysteine proteinases"/>
    <property type="match status" value="1"/>
</dbReference>
<keyword evidence="2" id="KW-0812">Transmembrane</keyword>
<organism evidence="5 6">
    <name type="scientific">Inhella crocodyli</name>
    <dbReference type="NCBI Taxonomy" id="2499851"/>
    <lineage>
        <taxon>Bacteria</taxon>
        <taxon>Pseudomonadati</taxon>
        <taxon>Pseudomonadota</taxon>
        <taxon>Betaproteobacteria</taxon>
        <taxon>Burkholderiales</taxon>
        <taxon>Sphaerotilaceae</taxon>
        <taxon>Inhella</taxon>
    </lineage>
</organism>
<keyword evidence="2" id="KW-1133">Transmembrane helix</keyword>
<feature type="transmembrane region" description="Helical" evidence="2">
    <location>
        <begin position="729"/>
        <end position="751"/>
    </location>
</feature>
<protein>
    <submittedName>
        <fullName evidence="5">DUF3857 domain-containing protein</fullName>
    </submittedName>
</protein>
<feature type="domain" description="Transglutaminase-like" evidence="3">
    <location>
        <begin position="299"/>
        <end position="374"/>
    </location>
</feature>
<evidence type="ECO:0000313" key="5">
    <source>
        <dbReference type="EMBL" id="RVT86423.1"/>
    </source>
</evidence>
<feature type="region of interest" description="Disordered" evidence="1">
    <location>
        <begin position="888"/>
        <end position="912"/>
    </location>
</feature>
<dbReference type="Pfam" id="PF12969">
    <property type="entry name" value="DUF3857"/>
    <property type="match status" value="1"/>
</dbReference>
<evidence type="ECO:0000256" key="1">
    <source>
        <dbReference type="SAM" id="MobiDB-lite"/>
    </source>
</evidence>
<dbReference type="OrthoDB" id="8595007at2"/>
<comment type="caution">
    <text evidence="5">The sequence shown here is derived from an EMBL/GenBank/DDBJ whole genome shotgun (WGS) entry which is preliminary data.</text>
</comment>
<dbReference type="Gene3D" id="3.10.620.30">
    <property type="match status" value="1"/>
</dbReference>
<dbReference type="Pfam" id="PF10754">
    <property type="entry name" value="DUF2569"/>
    <property type="match status" value="1"/>
</dbReference>
<dbReference type="InterPro" id="IPR024618">
    <property type="entry name" value="DUF3857"/>
</dbReference>
<dbReference type="InterPro" id="IPR038765">
    <property type="entry name" value="Papain-like_cys_pep_sf"/>
</dbReference>
<evidence type="ECO:0000256" key="2">
    <source>
        <dbReference type="SAM" id="Phobius"/>
    </source>
</evidence>
<reference evidence="5 6" key="1">
    <citation type="submission" date="2019-01" db="EMBL/GenBank/DDBJ databases">
        <authorList>
            <person name="Chen W.-M."/>
        </authorList>
    </citation>
    <scope>NUCLEOTIDE SEQUENCE [LARGE SCALE GENOMIC DNA]</scope>
    <source>
        <strain evidence="5 6">CCP-18</strain>
    </source>
</reference>
<dbReference type="InterPro" id="IPR019690">
    <property type="entry name" value="DUF2569"/>
</dbReference>
<evidence type="ECO:0000313" key="6">
    <source>
        <dbReference type="Proteomes" id="UP000288587"/>
    </source>
</evidence>
<feature type="transmembrane region" description="Helical" evidence="2">
    <location>
        <begin position="816"/>
        <end position="834"/>
    </location>
</feature>
<feature type="compositionally biased region" description="Low complexity" evidence="1">
    <location>
        <begin position="668"/>
        <end position="679"/>
    </location>
</feature>
<evidence type="ECO:0000259" key="4">
    <source>
        <dbReference type="Pfam" id="PF12969"/>
    </source>
</evidence>
<feature type="transmembrane region" description="Helical" evidence="2">
    <location>
        <begin position="696"/>
        <end position="717"/>
    </location>
</feature>
<evidence type="ECO:0000259" key="3">
    <source>
        <dbReference type="Pfam" id="PF01841"/>
    </source>
</evidence>
<feature type="transmembrane region" description="Helical" evidence="2">
    <location>
        <begin position="784"/>
        <end position="809"/>
    </location>
</feature>
<sequence length="912" mass="99188">MTSAPVRPRGGIPLGRRLLALLAMGLAACTVWGAPATVARGPAPAWVQSVPVPPSRTAPEPGGSGDVRYLLVDDQLRFEGAQRTEYRRVVSQALGPQGIEQIGNLKFEFDPEYQSLTLHHLTVRRGERVVSQLESARVKVLQREDGLDALMFDGRLTASVVLDDIREGDVVDYAFSRQGANPVFGGRHLGALDMQWGVPVAHRHARLIWPAGRPLHWQRLRGAAAPSVSTQGSETVYAWSLRDVPALITEADTPSWHDPFPWVQYSEFADWAAVVAWALPLYEPPAPPGPLLQQELARLRRAGDTPAQRLQATLRFVQDEVRYLGFEIGANSHRPHDPDWVLRRRFGDCKDKTLLALSLLRGLGFEAHAALVHTSWRQGVGSTQASPGVFNHVLLRVRLDGETYWLDPTRTGQGGSRPADWVQADHGLALPIDPAARGLVPMAGPAARTLSREVHAVLDLRGGRDRDAKLTVTTLATGAAAEQLRSAVVSTGRAKLEKQYESFYARSYPGLALDGALKVQDDRASNRLTLVERYRIPRYWRLNEAKGRFDGQVEVPDLDEQTRGPSTAARRDPLGLGTRLKLQLHTEVKLPPGWRIPAEDHEVKGDAFRWTRSVRHADDTLSLKDDFLSTADEVPVHRVAAHAEQLQQVRKQSGMALYDNEGAPPPKETAAAEGASAVAPPAPEPETRPGDDGPHWVPAVLVTLTLGIAAWGTAWVWRWDPAPRTLDAVSAPVGLGGWLLLALLMLVASALRHLHALWDGRSAYTHAAWENLWAQHASETLSPWLLPFLALSLVAVLGLVLALTLSAALVLRRRSAAVPVAIATLLGVAGLGLAERAATATIPLLQAAETSTEAWQAWRGIGVALLWAAYFARSQRVRATLVRRHRAPAAPAAPADPDESVATAVPQPSAGG</sequence>
<feature type="domain" description="DUF3857" evidence="4">
    <location>
        <begin position="84"/>
        <end position="246"/>
    </location>
</feature>
<name>A0A3S2XTI9_9BURK</name>
<accession>A0A3S2XTI9</accession>
<keyword evidence="6" id="KW-1185">Reference proteome</keyword>
<dbReference type="Gene3D" id="2.60.40.3140">
    <property type="match status" value="1"/>
</dbReference>
<feature type="region of interest" description="Disordered" evidence="1">
    <location>
        <begin position="657"/>
        <end position="694"/>
    </location>
</feature>
<proteinExistence type="predicted"/>
<keyword evidence="2" id="KW-0472">Membrane</keyword>
<dbReference type="EMBL" id="SACM01000002">
    <property type="protein sequence ID" value="RVT86423.1"/>
    <property type="molecule type" value="Genomic_DNA"/>
</dbReference>
<dbReference type="Pfam" id="PF01841">
    <property type="entry name" value="Transglut_core"/>
    <property type="match status" value="1"/>
</dbReference>
<feature type="transmembrane region" description="Helical" evidence="2">
    <location>
        <begin position="854"/>
        <end position="872"/>
    </location>
</feature>